<name>A0A133XN13_9RHOO</name>
<dbReference type="Pfam" id="PF12091">
    <property type="entry name" value="DUF3567"/>
    <property type="match status" value="1"/>
</dbReference>
<sequence length="77" mass="8904">MNVIYSSEHFWILAYPAEQGLELFDKDALSTLFLRGPSAWHFQHAMEEIPEAERDEETIDAFLEDYCAGSARPIVFH</sequence>
<dbReference type="STRING" id="281362.AT959_01080"/>
<dbReference type="InterPro" id="IPR021951">
    <property type="entry name" value="DUF3567"/>
</dbReference>
<gene>
    <name evidence="1" type="ORF">AT959_01080</name>
</gene>
<proteinExistence type="predicted"/>
<dbReference type="EMBL" id="LODL01000005">
    <property type="protein sequence ID" value="KXB32325.1"/>
    <property type="molecule type" value="Genomic_DNA"/>
</dbReference>
<accession>A0A133XN13</accession>
<keyword evidence="2" id="KW-1185">Reference proteome</keyword>
<reference evidence="1 2" key="1">
    <citation type="submission" date="2015-12" db="EMBL/GenBank/DDBJ databases">
        <title>Nitrous oxide reduction kinetics distinguish bacteria harboring typical versus atypical NosZ.</title>
        <authorList>
            <person name="Yoon S."/>
            <person name="Nissen S."/>
            <person name="Park D."/>
            <person name="Sanford R.A."/>
            <person name="Loeffler F.E."/>
        </authorList>
    </citation>
    <scope>NUCLEOTIDE SEQUENCE [LARGE SCALE GENOMIC DNA]</scope>
    <source>
        <strain evidence="1 2">ATCC BAA-841</strain>
    </source>
</reference>
<evidence type="ECO:0000313" key="1">
    <source>
        <dbReference type="EMBL" id="KXB32325.1"/>
    </source>
</evidence>
<evidence type="ECO:0000313" key="2">
    <source>
        <dbReference type="Proteomes" id="UP000070186"/>
    </source>
</evidence>
<organism evidence="1 2">
    <name type="scientific">Dechloromonas denitrificans</name>
    <dbReference type="NCBI Taxonomy" id="281362"/>
    <lineage>
        <taxon>Bacteria</taxon>
        <taxon>Pseudomonadati</taxon>
        <taxon>Pseudomonadota</taxon>
        <taxon>Betaproteobacteria</taxon>
        <taxon>Rhodocyclales</taxon>
        <taxon>Azonexaceae</taxon>
        <taxon>Dechloromonas</taxon>
    </lineage>
</organism>
<comment type="caution">
    <text evidence="1">The sequence shown here is derived from an EMBL/GenBank/DDBJ whole genome shotgun (WGS) entry which is preliminary data.</text>
</comment>
<dbReference type="AlphaFoldDB" id="A0A133XN13"/>
<evidence type="ECO:0008006" key="3">
    <source>
        <dbReference type="Google" id="ProtNLM"/>
    </source>
</evidence>
<protein>
    <recommendedName>
        <fullName evidence="3">DUF3567 domain-containing protein</fullName>
    </recommendedName>
</protein>
<dbReference type="Proteomes" id="UP000070186">
    <property type="component" value="Unassembled WGS sequence"/>
</dbReference>
<dbReference type="RefSeq" id="WP_066879663.1">
    <property type="nucleotide sequence ID" value="NZ_LODL01000005.1"/>
</dbReference>